<dbReference type="PANTHER" id="PTHR33336:SF1">
    <property type="entry name" value="(4S)-4-HYDROXY-5-PHOSPHONOOXYPENTANE-2,3-DIONE ISOMERASE"/>
    <property type="match status" value="1"/>
</dbReference>
<dbReference type="GO" id="GO:0004497">
    <property type="term" value="F:monooxygenase activity"/>
    <property type="evidence" value="ECO:0007669"/>
    <property type="project" value="UniProtKB-KW"/>
</dbReference>
<dbReference type="GO" id="GO:0005829">
    <property type="term" value="C:cytosol"/>
    <property type="evidence" value="ECO:0007669"/>
    <property type="project" value="TreeGrafter"/>
</dbReference>
<keyword evidence="3" id="KW-1185">Reference proteome</keyword>
<evidence type="ECO:0000313" key="3">
    <source>
        <dbReference type="Proteomes" id="UP001138661"/>
    </source>
</evidence>
<dbReference type="RefSeq" id="WP_219503943.1">
    <property type="nucleotide sequence ID" value="NZ_JAHXDN010000004.1"/>
</dbReference>
<evidence type="ECO:0000259" key="1">
    <source>
        <dbReference type="PROSITE" id="PS51725"/>
    </source>
</evidence>
<dbReference type="Pfam" id="PF03992">
    <property type="entry name" value="ABM"/>
    <property type="match status" value="1"/>
</dbReference>
<dbReference type="PROSITE" id="PS51725">
    <property type="entry name" value="ABM"/>
    <property type="match status" value="1"/>
</dbReference>
<dbReference type="EMBL" id="JAHXDN010000004">
    <property type="protein sequence ID" value="MBW4708970.1"/>
    <property type="molecule type" value="Genomic_DNA"/>
</dbReference>
<dbReference type="Proteomes" id="UP001138661">
    <property type="component" value="Unassembled WGS sequence"/>
</dbReference>
<evidence type="ECO:0000313" key="2">
    <source>
        <dbReference type="EMBL" id="MBW4708970.1"/>
    </source>
</evidence>
<dbReference type="InterPro" id="IPR050744">
    <property type="entry name" value="AI-2_Isomerase_LsrG"/>
</dbReference>
<dbReference type="AlphaFoldDB" id="A0A9X1FXQ8"/>
<organism evidence="2 3">
    <name type="scientific">Roseobacter insulae</name>
    <dbReference type="NCBI Taxonomy" id="2859783"/>
    <lineage>
        <taxon>Bacteria</taxon>
        <taxon>Pseudomonadati</taxon>
        <taxon>Pseudomonadota</taxon>
        <taxon>Alphaproteobacteria</taxon>
        <taxon>Rhodobacterales</taxon>
        <taxon>Roseobacteraceae</taxon>
        <taxon>Roseobacter</taxon>
    </lineage>
</organism>
<sequence>MFAVVVTLSILPDRLEEFLPLMHRNATASLTEEPGCRQFDVATDPTRPEEVFLYELYVDEAAFQAHLTTEHFRTFDAATGDMIARKSVTTYAQVVQ</sequence>
<protein>
    <submittedName>
        <fullName evidence="2">Antibiotic biosynthesis monooxygenase</fullName>
    </submittedName>
</protein>
<accession>A0A9X1FXQ8</accession>
<dbReference type="PANTHER" id="PTHR33336">
    <property type="entry name" value="QUINOL MONOOXYGENASE YGIN-RELATED"/>
    <property type="match status" value="1"/>
</dbReference>
<feature type="domain" description="ABM" evidence="1">
    <location>
        <begin position="2"/>
        <end position="91"/>
    </location>
</feature>
<comment type="caution">
    <text evidence="2">The sequence shown here is derived from an EMBL/GenBank/DDBJ whole genome shotgun (WGS) entry which is preliminary data.</text>
</comment>
<dbReference type="InterPro" id="IPR007138">
    <property type="entry name" value="ABM_dom"/>
</dbReference>
<keyword evidence="2" id="KW-0503">Monooxygenase</keyword>
<reference evidence="2" key="1">
    <citation type="submission" date="2021-07" db="EMBL/GenBank/DDBJ databases">
        <title>Roseobacter insulae sp. nov., isolated from a tidal flat.</title>
        <authorList>
            <person name="Park S."/>
            <person name="Yoon J.-H."/>
        </authorList>
    </citation>
    <scope>NUCLEOTIDE SEQUENCE</scope>
    <source>
        <strain evidence="2">YSTF-M11</strain>
    </source>
</reference>
<keyword evidence="2" id="KW-0560">Oxidoreductase</keyword>
<name>A0A9X1FXQ8_9RHOB</name>
<gene>
    <name evidence="2" type="ORF">KX928_14365</name>
</gene>
<proteinExistence type="predicted"/>